<gene>
    <name evidence="4" type="ORF">B0A52_07496</name>
</gene>
<dbReference type="Pfam" id="PF00722">
    <property type="entry name" value="Glyco_hydro_16"/>
    <property type="match status" value="1"/>
</dbReference>
<feature type="compositionally biased region" description="Polar residues" evidence="1">
    <location>
        <begin position="28"/>
        <end position="41"/>
    </location>
</feature>
<feature type="region of interest" description="Disordered" evidence="1">
    <location>
        <begin position="1"/>
        <end position="71"/>
    </location>
</feature>
<protein>
    <recommendedName>
        <fullName evidence="3">GH16 domain-containing protein</fullName>
    </recommendedName>
</protein>
<comment type="caution">
    <text evidence="4">The sequence shown here is derived from an EMBL/GenBank/DDBJ whole genome shotgun (WGS) entry which is preliminary data.</text>
</comment>
<feature type="compositionally biased region" description="Low complexity" evidence="1">
    <location>
        <begin position="8"/>
        <end position="17"/>
    </location>
</feature>
<dbReference type="InterPro" id="IPR000757">
    <property type="entry name" value="Beta-glucanase-like"/>
</dbReference>
<dbReference type="Proteomes" id="UP000288859">
    <property type="component" value="Unassembled WGS sequence"/>
</dbReference>
<evidence type="ECO:0000256" key="1">
    <source>
        <dbReference type="SAM" id="MobiDB-lite"/>
    </source>
</evidence>
<dbReference type="InterPro" id="IPR050546">
    <property type="entry name" value="Glycosyl_Hydrlase_16"/>
</dbReference>
<dbReference type="EMBL" id="NAJM01000034">
    <property type="protein sequence ID" value="RVX68841.1"/>
    <property type="molecule type" value="Genomic_DNA"/>
</dbReference>
<feature type="compositionally biased region" description="Basic and acidic residues" evidence="1">
    <location>
        <begin position="272"/>
        <end position="282"/>
    </location>
</feature>
<keyword evidence="2" id="KW-0472">Membrane</keyword>
<dbReference type="OrthoDB" id="4781at2759"/>
<dbReference type="GO" id="GO:0004553">
    <property type="term" value="F:hydrolase activity, hydrolyzing O-glycosyl compounds"/>
    <property type="evidence" value="ECO:0007669"/>
    <property type="project" value="InterPro"/>
</dbReference>
<dbReference type="FunFam" id="2.60.120.200:FF:000178">
    <property type="entry name" value="Glycoside hydrolase family 16 protein"/>
    <property type="match status" value="1"/>
</dbReference>
<feature type="transmembrane region" description="Helical" evidence="2">
    <location>
        <begin position="373"/>
        <end position="397"/>
    </location>
</feature>
<dbReference type="VEuPathDB" id="FungiDB:PV10_02978"/>
<feature type="region of interest" description="Disordered" evidence="1">
    <location>
        <begin position="251"/>
        <end position="310"/>
    </location>
</feature>
<sequence>MAPLASGTDTTTIITESVIEENSDEANSEQPSPGTGDSNGPSPAATVPLNMSISHNTTPSHRRGSQPGFVERTSYFPSHLIGENLLTTTLAAPQVERKSGYVGSSSNNTSQPGSRRASQSLWARSKSVAEAYVKPTSSEEHTRKRKESGSRRDSTVIVNPSQTNAAEYARQMARYGARSSSIDVDNLEQTNIATSVPPSRSGSFSNNLRRVHTAQGPMQRRESSSGQARREFNQWDRRLSVKEYFRPQVWADQGPKTPTYGNITPVVSSNDDSSRPSLDSKDAQGPNLASKSPRKWAFAGPPSSGSHASPRFVRQYSIGDDVIGPVISRHRSSIAVNDKAAPQAGVYFRSRRIREVERDMSWLKHRKDPKKKWLTIIPLIGIILGFCVAAINVYFGVRSVPVHKYCMVYEDDFSSGTLDPNVWTYEVQVGGFGNGQFEETTNTDENVFVQDDMLHIVPTLQDATLLTSNNTLNLTQLGICTSDMWYNCVATTNTTNGTIINPVKSGRINTKKGANIKYGRVEVVAKLPQGNWLWPAIWMMPSESVYGAWPKSGEIDIAESRGNNWTYPIGGNNVISSALHWGPDGANDAWWRTYGKQNSLRSTFSEQFHTFGLEWSENYLYTYLDGRLLQVIYTKFNVPFWQRGNFPLAFPNGTAIVNPWGQTGNDATPFDQDFYLILNVAVGGTNGWFVDGKAGKPWVDESPTAMRDFWNAKDTWYPTWQNQNGPGMQVKSVKMWQQQGYNGCGDDAVNIP</sequence>
<feature type="compositionally biased region" description="Low complexity" evidence="1">
    <location>
        <begin position="299"/>
        <end position="310"/>
    </location>
</feature>
<dbReference type="Gene3D" id="2.60.120.200">
    <property type="match status" value="1"/>
</dbReference>
<dbReference type="PROSITE" id="PS51762">
    <property type="entry name" value="GH16_2"/>
    <property type="match status" value="1"/>
</dbReference>
<keyword evidence="2" id="KW-1133">Transmembrane helix</keyword>
<proteinExistence type="predicted"/>
<dbReference type="AlphaFoldDB" id="A0A438MZT8"/>
<feature type="domain" description="GH16" evidence="3">
    <location>
        <begin position="393"/>
        <end position="741"/>
    </location>
</feature>
<feature type="compositionally biased region" description="Polar residues" evidence="1">
    <location>
        <begin position="102"/>
        <end position="122"/>
    </location>
</feature>
<dbReference type="InterPro" id="IPR013320">
    <property type="entry name" value="ConA-like_dom_sf"/>
</dbReference>
<dbReference type="PANTHER" id="PTHR10963:SF62">
    <property type="entry name" value="GLUCAN 1,3-BETA-GLUCOSIDASE"/>
    <property type="match status" value="1"/>
</dbReference>
<dbReference type="SUPFAM" id="SSF49899">
    <property type="entry name" value="Concanavalin A-like lectins/glucanases"/>
    <property type="match status" value="1"/>
</dbReference>
<evidence type="ECO:0000256" key="2">
    <source>
        <dbReference type="SAM" id="Phobius"/>
    </source>
</evidence>
<dbReference type="GO" id="GO:0005975">
    <property type="term" value="P:carbohydrate metabolic process"/>
    <property type="evidence" value="ECO:0007669"/>
    <property type="project" value="InterPro"/>
</dbReference>
<feature type="compositionally biased region" description="Polar residues" evidence="1">
    <location>
        <begin position="259"/>
        <end position="271"/>
    </location>
</feature>
<feature type="compositionally biased region" description="Basic and acidic residues" evidence="1">
    <location>
        <begin position="137"/>
        <end position="154"/>
    </location>
</feature>
<name>A0A438MZT8_EXOME</name>
<keyword evidence="2" id="KW-0812">Transmembrane</keyword>
<evidence type="ECO:0000313" key="4">
    <source>
        <dbReference type="EMBL" id="RVX68841.1"/>
    </source>
</evidence>
<accession>A0A438MZT8</accession>
<dbReference type="PANTHER" id="PTHR10963">
    <property type="entry name" value="GLYCOSYL HYDROLASE-RELATED"/>
    <property type="match status" value="1"/>
</dbReference>
<feature type="compositionally biased region" description="Acidic residues" evidence="1">
    <location>
        <begin position="18"/>
        <end position="27"/>
    </location>
</feature>
<feature type="compositionally biased region" description="Polar residues" evidence="1">
    <location>
        <begin position="49"/>
        <end position="59"/>
    </location>
</feature>
<reference evidence="4 5" key="1">
    <citation type="submission" date="2017-03" db="EMBL/GenBank/DDBJ databases">
        <title>Genomes of endolithic fungi from Antarctica.</title>
        <authorList>
            <person name="Coleine C."/>
            <person name="Masonjones S."/>
            <person name="Stajich J.E."/>
        </authorList>
    </citation>
    <scope>NUCLEOTIDE SEQUENCE [LARGE SCALE GENOMIC DNA]</scope>
    <source>
        <strain evidence="4 5">CCFEE 6314</strain>
    </source>
</reference>
<evidence type="ECO:0000313" key="5">
    <source>
        <dbReference type="Proteomes" id="UP000288859"/>
    </source>
</evidence>
<organism evidence="4 5">
    <name type="scientific">Exophiala mesophila</name>
    <name type="common">Black yeast-like fungus</name>
    <dbReference type="NCBI Taxonomy" id="212818"/>
    <lineage>
        <taxon>Eukaryota</taxon>
        <taxon>Fungi</taxon>
        <taxon>Dikarya</taxon>
        <taxon>Ascomycota</taxon>
        <taxon>Pezizomycotina</taxon>
        <taxon>Eurotiomycetes</taxon>
        <taxon>Chaetothyriomycetidae</taxon>
        <taxon>Chaetothyriales</taxon>
        <taxon>Herpotrichiellaceae</taxon>
        <taxon>Exophiala</taxon>
    </lineage>
</organism>
<feature type="region of interest" description="Disordered" evidence="1">
    <location>
        <begin position="98"/>
        <end position="158"/>
    </location>
</feature>
<evidence type="ECO:0000259" key="3">
    <source>
        <dbReference type="PROSITE" id="PS51762"/>
    </source>
</evidence>